<dbReference type="NCBIfam" id="TIGR00254">
    <property type="entry name" value="GGDEF"/>
    <property type="match status" value="1"/>
</dbReference>
<proteinExistence type="predicted"/>
<dbReference type="SMART" id="SM00267">
    <property type="entry name" value="GGDEF"/>
    <property type="match status" value="1"/>
</dbReference>
<organism evidence="4 5">
    <name type="scientific">Persicimonas caeni</name>
    <dbReference type="NCBI Taxonomy" id="2292766"/>
    <lineage>
        <taxon>Bacteria</taxon>
        <taxon>Deltaproteobacteria</taxon>
        <taxon>Bradymonadales</taxon>
        <taxon>Bradymonadaceae</taxon>
        <taxon>Persicimonas</taxon>
    </lineage>
</organism>
<dbReference type="Proteomes" id="UP000315995">
    <property type="component" value="Chromosome"/>
</dbReference>
<protein>
    <submittedName>
        <fullName evidence="4">Diguanylate cyclase</fullName>
    </submittedName>
</protein>
<evidence type="ECO:0000256" key="1">
    <source>
        <dbReference type="PROSITE-ProRule" id="PRU00169"/>
    </source>
</evidence>
<dbReference type="InterPro" id="IPR029787">
    <property type="entry name" value="Nucleotide_cyclase"/>
</dbReference>
<evidence type="ECO:0000259" key="3">
    <source>
        <dbReference type="PROSITE" id="PS50887"/>
    </source>
</evidence>
<dbReference type="InterPro" id="IPR043128">
    <property type="entry name" value="Rev_trsase/Diguanyl_cyclase"/>
</dbReference>
<dbReference type="Pfam" id="PF00990">
    <property type="entry name" value="GGDEF"/>
    <property type="match status" value="1"/>
</dbReference>
<dbReference type="InterPro" id="IPR050706">
    <property type="entry name" value="Cyclic-di-GMP_PDE-like"/>
</dbReference>
<accession>A0A5B8XXP7</accession>
<dbReference type="InterPro" id="IPR001789">
    <property type="entry name" value="Sig_transdc_resp-reg_receiver"/>
</dbReference>
<dbReference type="SUPFAM" id="SSF52172">
    <property type="entry name" value="CheY-like"/>
    <property type="match status" value="1"/>
</dbReference>
<dbReference type="RefSeq" id="WP_141195703.1">
    <property type="nucleotide sequence ID" value="NZ_CP041186.1"/>
</dbReference>
<reference evidence="4 5" key="1">
    <citation type="submission" date="2019-06" db="EMBL/GenBank/DDBJ databases">
        <title>Persicimonas caeni gen. nov., sp. nov., a predatory bacterium isolated from solar saltern.</title>
        <authorList>
            <person name="Wang S."/>
        </authorList>
    </citation>
    <scope>NUCLEOTIDE SEQUENCE [LARGE SCALE GENOMIC DNA]</scope>
    <source>
        <strain evidence="4 5">YN101</strain>
    </source>
</reference>
<dbReference type="OrthoDB" id="9778432at2"/>
<dbReference type="GO" id="GO:0000160">
    <property type="term" value="P:phosphorelay signal transduction system"/>
    <property type="evidence" value="ECO:0007669"/>
    <property type="project" value="InterPro"/>
</dbReference>
<dbReference type="PANTHER" id="PTHR33121:SF70">
    <property type="entry name" value="SIGNALING PROTEIN YKOW"/>
    <property type="match status" value="1"/>
</dbReference>
<evidence type="ECO:0000313" key="4">
    <source>
        <dbReference type="EMBL" id="QDG49204.1"/>
    </source>
</evidence>
<feature type="domain" description="GGDEF" evidence="3">
    <location>
        <begin position="432"/>
        <end position="568"/>
    </location>
</feature>
<dbReference type="InterPro" id="IPR000160">
    <property type="entry name" value="GGDEF_dom"/>
</dbReference>
<gene>
    <name evidence="4" type="ORF">FIV42_00150</name>
</gene>
<sequence>MYRILVFSTDSSFQDRLQQAAEACSLQLVVADEVGAVVDHLDEASFDAVLVDDTAAELADDERSRLISAGGTQTPLFAVGEETFESLPEHAHLGDDVDLTDLLDDLADLVAQRGVLSERPESGAYFPSDTQGRPYLKTTDGLDRHTSHVEVDDGAAVRLLYVGRPSGFRQRLEEAAEGVVELVLVDSPHEVVVPAGAPPIDLVVLSVEGELGTTRRLIRYLRRRQPESPFELILLAEADEEMGDGLGRTLGADLVLEQPIKPAELIERAQMRQATDANELLVISADATRQALFRTALSREPIDTLFASSVEDIASEGGEPPEIVLVDTVGTEIDAAATIEQLRRRFPFAATRYLVTLEAADSVAAQARESFDDVITAPFLPSDIRRLVRLHLAQASMGRAALERDHLTGVNSILALGDHLQALLDETAEVGELVVLTAVDIDNLGQINYRYGKVVGDTVLRSLADALHLATGQRNAIYRSDADEFFLLQRIDESEWLETRDRLDRALHVFRQQTFRAVDGRGTYATASAGCVVVPPVGASAEYCLRKSWIVLERASSTRQQRLLVAQLDPAAVPRPARSRDLSDERD</sequence>
<feature type="domain" description="Response regulatory" evidence="2">
    <location>
        <begin position="279"/>
        <end position="392"/>
    </location>
</feature>
<dbReference type="SUPFAM" id="SSF55073">
    <property type="entry name" value="Nucleotide cyclase"/>
    <property type="match status" value="1"/>
</dbReference>
<name>A0A4Y6PLK2_PERCE</name>
<evidence type="ECO:0000259" key="2">
    <source>
        <dbReference type="PROSITE" id="PS50110"/>
    </source>
</evidence>
<dbReference type="PANTHER" id="PTHR33121">
    <property type="entry name" value="CYCLIC DI-GMP PHOSPHODIESTERASE PDEF"/>
    <property type="match status" value="1"/>
</dbReference>
<keyword evidence="5" id="KW-1185">Reference proteome</keyword>
<dbReference type="Gene3D" id="3.40.50.2300">
    <property type="match status" value="1"/>
</dbReference>
<dbReference type="InterPro" id="IPR011006">
    <property type="entry name" value="CheY-like_superfamily"/>
</dbReference>
<feature type="modified residue" description="4-aspartylphosphate" evidence="1">
    <location>
        <position position="327"/>
    </location>
</feature>
<dbReference type="GO" id="GO:0071111">
    <property type="term" value="F:cyclic-guanylate-specific phosphodiesterase activity"/>
    <property type="evidence" value="ECO:0007669"/>
    <property type="project" value="InterPro"/>
</dbReference>
<dbReference type="AlphaFoldDB" id="A0A4Y6PLK2"/>
<dbReference type="Gene3D" id="3.30.70.270">
    <property type="match status" value="1"/>
</dbReference>
<keyword evidence="1" id="KW-0597">Phosphoprotein</keyword>
<dbReference type="PROSITE" id="PS50887">
    <property type="entry name" value="GGDEF"/>
    <property type="match status" value="1"/>
</dbReference>
<dbReference type="PROSITE" id="PS50110">
    <property type="entry name" value="RESPONSE_REGULATORY"/>
    <property type="match status" value="1"/>
</dbReference>
<accession>A0A4Y6PLK2</accession>
<evidence type="ECO:0000313" key="5">
    <source>
        <dbReference type="Proteomes" id="UP000315995"/>
    </source>
</evidence>
<dbReference type="EMBL" id="CP041186">
    <property type="protein sequence ID" value="QDG49204.1"/>
    <property type="molecule type" value="Genomic_DNA"/>
</dbReference>